<accession>A0ACC6JQH6</accession>
<name>A0ACC6JQH6_9PSED</name>
<evidence type="ECO:0000313" key="2">
    <source>
        <dbReference type="Proteomes" id="UP001259420"/>
    </source>
</evidence>
<evidence type="ECO:0000313" key="1">
    <source>
        <dbReference type="EMBL" id="MDR6608808.1"/>
    </source>
</evidence>
<sequence>MIYRPQTCINLAGPILINSTPPSLTDSRSLMSVTTATPAPLSRRFSVAPMMDWTDRHCRFFLRLLSKNALLYTEMVTTGALLNGDHDRFLRHNEAEHPLALQLGGSVPLDLAACARMAQEHGYDEVNLNVGCPSDRVQNNMIGACLMGHPQLVADCVKAMRDAVSIPVTVKHRIGINGRDSYEQLCDFVGTVRDAGCTSFTVHARIAILEGLSPKENRDIPPLRYDVAARLKADFPELEIILNGGIKTLEACHEHLQTFDGVMLGREAYHNPYVMAEVDQQLFGSSAPVISRAEALAQLRPYIAAHIAAGGSMHHITRHVLGLGTGFPGARKFRQLLSVDIHKAKEPLALLDQAAQLLEGR</sequence>
<protein>
    <submittedName>
        <fullName evidence="1">tRNA-dihydrouridine synthase A</fullName>
        <ecNumber evidence="1">1.-.-.-</ecNumber>
    </submittedName>
</protein>
<dbReference type="EMBL" id="JAVDSD010000008">
    <property type="protein sequence ID" value="MDR6608808.1"/>
    <property type="molecule type" value="Genomic_DNA"/>
</dbReference>
<comment type="caution">
    <text evidence="1">The sequence shown here is derived from an EMBL/GenBank/DDBJ whole genome shotgun (WGS) entry which is preliminary data.</text>
</comment>
<organism evidence="1 2">
    <name type="scientific">Pseudomonas synxantha</name>
    <dbReference type="NCBI Taxonomy" id="47883"/>
    <lineage>
        <taxon>Bacteria</taxon>
        <taxon>Pseudomonadati</taxon>
        <taxon>Pseudomonadota</taxon>
        <taxon>Gammaproteobacteria</taxon>
        <taxon>Pseudomonadales</taxon>
        <taxon>Pseudomonadaceae</taxon>
        <taxon>Pseudomonas</taxon>
    </lineage>
</organism>
<gene>
    <name evidence="1" type="ORF">J2X87_003895</name>
</gene>
<keyword evidence="2" id="KW-1185">Reference proteome</keyword>
<proteinExistence type="predicted"/>
<reference evidence="1" key="1">
    <citation type="submission" date="2023-07" db="EMBL/GenBank/DDBJ databases">
        <title>Sorghum-associated microbial communities from plants grown in Nebraska, USA.</title>
        <authorList>
            <person name="Schachtman D."/>
        </authorList>
    </citation>
    <scope>NUCLEOTIDE SEQUENCE</scope>
    <source>
        <strain evidence="1">BE46</strain>
    </source>
</reference>
<keyword evidence="1" id="KW-0560">Oxidoreductase</keyword>
<dbReference type="EC" id="1.-.-.-" evidence="1"/>
<dbReference type="Proteomes" id="UP001259420">
    <property type="component" value="Unassembled WGS sequence"/>
</dbReference>